<dbReference type="InterPro" id="IPR005526">
    <property type="entry name" value="Septum_form_inhib_MinC_C"/>
</dbReference>
<dbReference type="Pfam" id="PF22642">
    <property type="entry name" value="MinC_N_1"/>
    <property type="match status" value="1"/>
</dbReference>
<evidence type="ECO:0000256" key="4">
    <source>
        <dbReference type="ARBA" id="ARBA00023306"/>
    </source>
</evidence>
<evidence type="ECO:0000313" key="10">
    <source>
        <dbReference type="Proteomes" id="UP000199225"/>
    </source>
</evidence>
<dbReference type="InterPro" id="IPR036145">
    <property type="entry name" value="MinC_C_sf"/>
</dbReference>
<evidence type="ECO:0000259" key="8">
    <source>
        <dbReference type="Pfam" id="PF22642"/>
    </source>
</evidence>
<feature type="domain" description="Septum formation inhibitor MinC C-terminal" evidence="7">
    <location>
        <begin position="105"/>
        <end position="205"/>
    </location>
</feature>
<dbReference type="Gene3D" id="3.30.160.540">
    <property type="match status" value="1"/>
</dbReference>
<evidence type="ECO:0000313" key="9">
    <source>
        <dbReference type="EMBL" id="SDI92740.1"/>
    </source>
</evidence>
<protein>
    <recommendedName>
        <fullName evidence="6">Probable septum site-determining protein MinC</fullName>
    </recommendedName>
</protein>
<keyword evidence="2 6" id="KW-0132">Cell division</keyword>
<comment type="subunit">
    <text evidence="5 6">Interacts with MinD and FtsZ.</text>
</comment>
<dbReference type="RefSeq" id="WP_093190571.1">
    <property type="nucleotide sequence ID" value="NZ_FNEV01000001.1"/>
</dbReference>
<sequence>MDHKQKVMIKGTRDGLTLQLDDQCTFEDLIEELEGKLSENLVSEEEPLIRVSIQLGYRYITPDQEEVLKEMIREKQHLVVEEIDSKVMTKEAAMEWEQDRSVNPVSQTIRSGQVIDVKGDLLLIGDVNPGGTVRATGNIFILGKLFGVAHAGSSGWKGAVIAASYMEPTQLRISDKISRSPDQEEVEGVYMECGFIDEKEENIRIDRIQKVVKWRPELVSLERRMNHG</sequence>
<evidence type="ECO:0000256" key="5">
    <source>
        <dbReference type="ARBA" id="ARBA00046874"/>
    </source>
</evidence>
<dbReference type="InterPro" id="IPR013033">
    <property type="entry name" value="MinC"/>
</dbReference>
<dbReference type="GO" id="GO:1901891">
    <property type="term" value="P:regulation of cell septum assembly"/>
    <property type="evidence" value="ECO:0007669"/>
    <property type="project" value="InterPro"/>
</dbReference>
<accession>A0A1G8PLK9</accession>
<dbReference type="SUPFAM" id="SSF63848">
    <property type="entry name" value="Cell-division inhibitor MinC, C-terminal domain"/>
    <property type="match status" value="1"/>
</dbReference>
<feature type="domain" description="Septum site-determining protein MinC N-terminal" evidence="8">
    <location>
        <begin position="7"/>
        <end position="83"/>
    </location>
</feature>
<comment type="function">
    <text evidence="6">Cell division inhibitor that blocks the formation of polar Z ring septums. Rapidly oscillates between the poles of the cell to destabilize FtsZ filaments that have formed before they mature into polar Z rings. Prevents FtsZ polymerization.</text>
</comment>
<gene>
    <name evidence="6" type="primary">minC</name>
    <name evidence="9" type="ORF">SAMN04490247_0038</name>
</gene>
<comment type="similarity">
    <text evidence="1 6">Belongs to the MinC family.</text>
</comment>
<dbReference type="PANTHER" id="PTHR34108">
    <property type="entry name" value="SEPTUM SITE-DETERMINING PROTEIN MINC"/>
    <property type="match status" value="1"/>
</dbReference>
<dbReference type="PANTHER" id="PTHR34108:SF1">
    <property type="entry name" value="SEPTUM SITE-DETERMINING PROTEIN MINC"/>
    <property type="match status" value="1"/>
</dbReference>
<dbReference type="STRING" id="86666.SAMN04490247_0038"/>
<dbReference type="NCBIfam" id="TIGR01222">
    <property type="entry name" value="minC"/>
    <property type="match status" value="1"/>
</dbReference>
<dbReference type="Proteomes" id="UP000199225">
    <property type="component" value="Unassembled WGS sequence"/>
</dbReference>
<dbReference type="GO" id="GO:0000902">
    <property type="term" value="P:cell morphogenesis"/>
    <property type="evidence" value="ECO:0007669"/>
    <property type="project" value="InterPro"/>
</dbReference>
<dbReference type="HAMAP" id="MF_00267">
    <property type="entry name" value="MinC"/>
    <property type="match status" value="1"/>
</dbReference>
<keyword evidence="10" id="KW-1185">Reference proteome</keyword>
<name>A0A1G8PLK9_9BACI</name>
<keyword evidence="4 6" id="KW-0131">Cell cycle</keyword>
<dbReference type="InterPro" id="IPR055219">
    <property type="entry name" value="MinC_N_1"/>
</dbReference>
<dbReference type="GO" id="GO:0000917">
    <property type="term" value="P:division septum assembly"/>
    <property type="evidence" value="ECO:0007669"/>
    <property type="project" value="UniProtKB-KW"/>
</dbReference>
<reference evidence="10" key="1">
    <citation type="submission" date="2016-10" db="EMBL/GenBank/DDBJ databases">
        <authorList>
            <person name="Varghese N."/>
            <person name="Submissions S."/>
        </authorList>
    </citation>
    <scope>NUCLEOTIDE SEQUENCE [LARGE SCALE GENOMIC DNA]</scope>
    <source>
        <strain evidence="10">DSM 4771</strain>
    </source>
</reference>
<evidence type="ECO:0000256" key="6">
    <source>
        <dbReference type="HAMAP-Rule" id="MF_00267"/>
    </source>
</evidence>
<dbReference type="EMBL" id="FNEV01000001">
    <property type="protein sequence ID" value="SDI92740.1"/>
    <property type="molecule type" value="Genomic_DNA"/>
</dbReference>
<proteinExistence type="inferred from homology"/>
<organism evidence="9 10">
    <name type="scientific">Salimicrobium halophilum</name>
    <dbReference type="NCBI Taxonomy" id="86666"/>
    <lineage>
        <taxon>Bacteria</taxon>
        <taxon>Bacillati</taxon>
        <taxon>Bacillota</taxon>
        <taxon>Bacilli</taxon>
        <taxon>Bacillales</taxon>
        <taxon>Bacillaceae</taxon>
        <taxon>Salimicrobium</taxon>
    </lineage>
</organism>
<dbReference type="Gene3D" id="2.160.20.70">
    <property type="match status" value="1"/>
</dbReference>
<evidence type="ECO:0000259" key="7">
    <source>
        <dbReference type="Pfam" id="PF03775"/>
    </source>
</evidence>
<dbReference type="AlphaFoldDB" id="A0A1G8PLK9"/>
<evidence type="ECO:0000256" key="2">
    <source>
        <dbReference type="ARBA" id="ARBA00022618"/>
    </source>
</evidence>
<dbReference type="Pfam" id="PF03775">
    <property type="entry name" value="MinC_C"/>
    <property type="match status" value="1"/>
</dbReference>
<evidence type="ECO:0000256" key="3">
    <source>
        <dbReference type="ARBA" id="ARBA00023210"/>
    </source>
</evidence>
<dbReference type="OrthoDB" id="9790810at2"/>
<dbReference type="InterPro" id="IPR016098">
    <property type="entry name" value="CAP/MinC_C"/>
</dbReference>
<keyword evidence="3 6" id="KW-0717">Septation</keyword>
<evidence type="ECO:0000256" key="1">
    <source>
        <dbReference type="ARBA" id="ARBA00006291"/>
    </source>
</evidence>